<feature type="signal peptide" evidence="1">
    <location>
        <begin position="1"/>
        <end position="26"/>
    </location>
</feature>
<name>A0A483F0E7_KLEPN</name>
<accession>A0A483F0E7</accession>
<keyword evidence="1" id="KW-0732">Signal</keyword>
<feature type="chain" id="PRO_5041126589" evidence="1">
    <location>
        <begin position="27"/>
        <end position="180"/>
    </location>
</feature>
<dbReference type="Pfam" id="PF12883">
    <property type="entry name" value="DUF3828"/>
    <property type="match status" value="1"/>
</dbReference>
<evidence type="ECO:0000256" key="1">
    <source>
        <dbReference type="SAM" id="SignalP"/>
    </source>
</evidence>
<dbReference type="AlphaFoldDB" id="A0A483F0E7"/>
<reference evidence="3" key="1">
    <citation type="submission" date="2019-01" db="EMBL/GenBank/DDBJ databases">
        <authorList>
            <person name="Lista F."/>
            <person name="Anselmo A."/>
        </authorList>
    </citation>
    <scope>NUCLEOTIDE SEQUENCE</scope>
    <source>
        <strain evidence="3">22S</strain>
    </source>
</reference>
<evidence type="ECO:0000313" key="3">
    <source>
        <dbReference type="EMBL" id="TCW89392.1"/>
    </source>
</evidence>
<organism evidence="3">
    <name type="scientific">Klebsiella pneumoniae</name>
    <dbReference type="NCBI Taxonomy" id="573"/>
    <lineage>
        <taxon>Bacteria</taxon>
        <taxon>Pseudomonadati</taxon>
        <taxon>Pseudomonadota</taxon>
        <taxon>Gammaproteobacteria</taxon>
        <taxon>Enterobacterales</taxon>
        <taxon>Enterobacteriaceae</taxon>
        <taxon>Klebsiella/Raoultella group</taxon>
        <taxon>Klebsiella</taxon>
        <taxon>Klebsiella pneumoniae complex</taxon>
    </lineage>
</organism>
<dbReference type="Gene3D" id="3.10.450.50">
    <property type="match status" value="1"/>
</dbReference>
<dbReference type="EMBL" id="SDCA01000059">
    <property type="protein sequence ID" value="TCW89392.1"/>
    <property type="molecule type" value="Genomic_DNA"/>
</dbReference>
<proteinExistence type="predicted"/>
<protein>
    <submittedName>
        <fullName evidence="3">DUF3828 domain-containing protein</fullName>
    </submittedName>
</protein>
<dbReference type="InterPro" id="IPR024289">
    <property type="entry name" value="DUF3828"/>
</dbReference>
<sequence length="180" mass="20820">MDPLIPHMHNVFLFAFLLCLSNFTQASEQTSPENIVYNFYKSYLKEESSDNGRFLSQYVSDELMKSINDSMMCNYDSDDSVSAEELEGKCSQKRECKQFKGRYICNWHGAWVDTDVDYFTKSQDVYPSWKASISTFDVYQKENDSSVNVILGAGSEPKVKFNVVLEKIDRKWKNTSVTEQ</sequence>
<feature type="domain" description="DUF3828" evidence="2">
    <location>
        <begin position="115"/>
        <end position="174"/>
    </location>
</feature>
<comment type="caution">
    <text evidence="3">The sequence shown here is derived from an EMBL/GenBank/DDBJ whole genome shotgun (WGS) entry which is preliminary data.</text>
</comment>
<gene>
    <name evidence="3" type="ORF">ETE62_25785</name>
</gene>
<evidence type="ECO:0000259" key="2">
    <source>
        <dbReference type="Pfam" id="PF12883"/>
    </source>
</evidence>